<organism evidence="1 2">
    <name type="scientific">Methylobacterium gnaphalii</name>
    <dbReference type="NCBI Taxonomy" id="1010610"/>
    <lineage>
        <taxon>Bacteria</taxon>
        <taxon>Pseudomonadati</taxon>
        <taxon>Pseudomonadota</taxon>
        <taxon>Alphaproteobacteria</taxon>
        <taxon>Hyphomicrobiales</taxon>
        <taxon>Methylobacteriaceae</taxon>
        <taxon>Methylobacterium</taxon>
    </lineage>
</organism>
<evidence type="ECO:0008006" key="3">
    <source>
        <dbReference type="Google" id="ProtNLM"/>
    </source>
</evidence>
<name>A0A512JFV8_9HYPH</name>
<comment type="caution">
    <text evidence="1">The sequence shown here is derived from an EMBL/GenBank/DDBJ whole genome shotgun (WGS) entry which is preliminary data.</text>
</comment>
<dbReference type="AlphaFoldDB" id="A0A512JFV8"/>
<evidence type="ECO:0000313" key="1">
    <source>
        <dbReference type="EMBL" id="GEP08837.1"/>
    </source>
</evidence>
<sequence>MESQAPPVSDGLRPIPDGGLDEAIPVLRRGFPDRDRRFWERGFARLGAARRSGPLGYLLRSRGEDVGVLLTFRSERLGREGRTATVNLAGWYVAPGHRWQAPMMLRRVVTERETVFTDLTPSTSVERLNTALGFETCNEGRVVTFLPPWAALPSPSGAGVVGLNHPAAAQVAEGDLLERHEALGCVAAVLREGDRVSPLLFRVAPRMGIRHANLIYADSRQGVLANRAAIARFLVARGVLALTVDGDRADCPRGSLFRTGRCRFRKGGLDRDRIDYAFSELVLLDLDT</sequence>
<keyword evidence="2" id="KW-1185">Reference proteome</keyword>
<reference evidence="1 2" key="1">
    <citation type="submission" date="2019-07" db="EMBL/GenBank/DDBJ databases">
        <title>Whole genome shotgun sequence of Methylobacterium gnaphalii NBRC 107716.</title>
        <authorList>
            <person name="Hosoyama A."/>
            <person name="Uohara A."/>
            <person name="Ohji S."/>
            <person name="Ichikawa N."/>
        </authorList>
    </citation>
    <scope>NUCLEOTIDE SEQUENCE [LARGE SCALE GENOMIC DNA]</scope>
    <source>
        <strain evidence="1 2">NBRC 107716</strain>
    </source>
</reference>
<accession>A0A512JFV8</accession>
<protein>
    <recommendedName>
        <fullName evidence="3">N-acetyltransferase domain-containing protein</fullName>
    </recommendedName>
</protein>
<dbReference type="Proteomes" id="UP000321750">
    <property type="component" value="Unassembled WGS sequence"/>
</dbReference>
<proteinExistence type="predicted"/>
<evidence type="ECO:0000313" key="2">
    <source>
        <dbReference type="Proteomes" id="UP000321750"/>
    </source>
</evidence>
<dbReference type="EMBL" id="BJZV01000002">
    <property type="protein sequence ID" value="GEP08837.1"/>
    <property type="molecule type" value="Genomic_DNA"/>
</dbReference>
<gene>
    <name evidence="1" type="ORF">MGN01_06820</name>
</gene>